<dbReference type="Proteomes" id="UP001264340">
    <property type="component" value="Unassembled WGS sequence"/>
</dbReference>
<sequence>MAFLGNQRSLQISFIRRSPAGATEKNAVFVVCAMQTFCPEYALNPDLAHKLQRSNPISSAK</sequence>
<dbReference type="EMBL" id="JAVDRP010000006">
    <property type="protein sequence ID" value="MDR6410210.1"/>
    <property type="molecule type" value="Genomic_DNA"/>
</dbReference>
<name>A0ABU1LUM1_9BURK</name>
<accession>A0ABU1LUM1</accession>
<evidence type="ECO:0000313" key="2">
    <source>
        <dbReference type="Proteomes" id="UP001264340"/>
    </source>
</evidence>
<gene>
    <name evidence="1" type="ORF">J2804_003632</name>
</gene>
<reference evidence="1 2" key="1">
    <citation type="submission" date="2023-07" db="EMBL/GenBank/DDBJ databases">
        <title>Sorghum-associated microbial communities from plants grown in Nebraska, USA.</title>
        <authorList>
            <person name="Schachtman D."/>
        </authorList>
    </citation>
    <scope>NUCLEOTIDE SEQUENCE [LARGE SCALE GENOMIC DNA]</scope>
    <source>
        <strain evidence="1 2">DS1316</strain>
    </source>
</reference>
<comment type="caution">
    <text evidence="1">The sequence shown here is derived from an EMBL/GenBank/DDBJ whole genome shotgun (WGS) entry which is preliminary data.</text>
</comment>
<dbReference type="RefSeq" id="WP_143326536.1">
    <property type="nucleotide sequence ID" value="NZ_JAVDQV010000004.1"/>
</dbReference>
<protein>
    <submittedName>
        <fullName evidence="1">Uncharacterized protein</fullName>
    </submittedName>
</protein>
<keyword evidence="2" id="KW-1185">Reference proteome</keyword>
<organism evidence="1 2">
    <name type="scientific">Paraburkholderia terricola</name>
    <dbReference type="NCBI Taxonomy" id="169427"/>
    <lineage>
        <taxon>Bacteria</taxon>
        <taxon>Pseudomonadati</taxon>
        <taxon>Pseudomonadota</taxon>
        <taxon>Betaproteobacteria</taxon>
        <taxon>Burkholderiales</taxon>
        <taxon>Burkholderiaceae</taxon>
        <taxon>Paraburkholderia</taxon>
    </lineage>
</organism>
<evidence type="ECO:0000313" key="1">
    <source>
        <dbReference type="EMBL" id="MDR6410210.1"/>
    </source>
</evidence>
<proteinExistence type="predicted"/>